<feature type="transmembrane region" description="Helical" evidence="1">
    <location>
        <begin position="40"/>
        <end position="62"/>
    </location>
</feature>
<evidence type="ECO:0000313" key="3">
    <source>
        <dbReference type="EMBL" id="SBV94986.1"/>
    </source>
</evidence>
<name>A0A212J6D5_9BACT</name>
<proteinExistence type="predicted"/>
<evidence type="ECO:0000259" key="2">
    <source>
        <dbReference type="Pfam" id="PF03372"/>
    </source>
</evidence>
<reference evidence="3" key="1">
    <citation type="submission" date="2016-04" db="EMBL/GenBank/DDBJ databases">
        <authorList>
            <person name="Evans L.H."/>
            <person name="Alamgir A."/>
            <person name="Owens N."/>
            <person name="Weber N.D."/>
            <person name="Virtaneva K."/>
            <person name="Barbian K."/>
            <person name="Babar A."/>
            <person name="Rosenke K."/>
        </authorList>
    </citation>
    <scope>NUCLEOTIDE SEQUENCE</scope>
    <source>
        <strain evidence="3">86-2</strain>
    </source>
</reference>
<feature type="domain" description="Endonuclease/exonuclease/phosphatase" evidence="2">
    <location>
        <begin position="107"/>
        <end position="340"/>
    </location>
</feature>
<evidence type="ECO:0000256" key="1">
    <source>
        <dbReference type="SAM" id="Phobius"/>
    </source>
</evidence>
<sequence length="351" mass="39621">MGKVAAIKLVNFYIVIFSLLIAGTTIVGVLSPFFDPRDYSIIPFIGLILPVILILNVLNCLYLLITKRFIIASIIAITFCIGFLGAGYKLPNSSPKVDLEGKNIRVMTFNISENKAKNDSYGNLHQIVEFVKTENVDIFCIQEYPNNKEIGDSLRKCLSFLPYYTFSENGSDYLKVAIFSRYPIQNIKPILFNNSNNSAIATDLLVEDKTIRLISAHLQTTNFNQKRIGSIWNTPNSLHKTISKMNVNQRIRASQANLIREEICSSTTPIIFCGDMNDTPTSYAYKTIKKDLQDGFKECGNGIGHTYKGLLNMLRIDYILYSKEITGIKYDSPKKAYSDHNPVIMDLVLNY</sequence>
<dbReference type="GO" id="GO:0016020">
    <property type="term" value="C:membrane"/>
    <property type="evidence" value="ECO:0007669"/>
    <property type="project" value="GOC"/>
</dbReference>
<dbReference type="RefSeq" id="WP_296947439.1">
    <property type="nucleotide sequence ID" value="NZ_CABTJG010000016.1"/>
</dbReference>
<dbReference type="Pfam" id="PF03372">
    <property type="entry name" value="Exo_endo_phos"/>
    <property type="match status" value="1"/>
</dbReference>
<dbReference type="EMBL" id="FLUL01000001">
    <property type="protein sequence ID" value="SBV94986.1"/>
    <property type="molecule type" value="Genomic_DNA"/>
</dbReference>
<keyword evidence="1" id="KW-1133">Transmembrane helix</keyword>
<dbReference type="Gene3D" id="3.60.10.10">
    <property type="entry name" value="Endonuclease/exonuclease/phosphatase"/>
    <property type="match status" value="1"/>
</dbReference>
<organism evidence="3">
    <name type="scientific">uncultured Dysgonomonas sp</name>
    <dbReference type="NCBI Taxonomy" id="206096"/>
    <lineage>
        <taxon>Bacteria</taxon>
        <taxon>Pseudomonadati</taxon>
        <taxon>Bacteroidota</taxon>
        <taxon>Bacteroidia</taxon>
        <taxon>Bacteroidales</taxon>
        <taxon>Dysgonomonadaceae</taxon>
        <taxon>Dysgonomonas</taxon>
        <taxon>environmental samples</taxon>
    </lineage>
</organism>
<dbReference type="PANTHER" id="PTHR14859:SF15">
    <property type="entry name" value="ENDONUCLEASE_EXONUCLEASE_PHOSPHATASE DOMAIN-CONTAINING PROTEIN"/>
    <property type="match status" value="1"/>
</dbReference>
<dbReference type="AlphaFoldDB" id="A0A212J6D5"/>
<dbReference type="GO" id="GO:0003824">
    <property type="term" value="F:catalytic activity"/>
    <property type="evidence" value="ECO:0007669"/>
    <property type="project" value="InterPro"/>
</dbReference>
<dbReference type="InterPro" id="IPR005135">
    <property type="entry name" value="Endo/exonuclease/phosphatase"/>
</dbReference>
<feature type="transmembrane region" description="Helical" evidence="1">
    <location>
        <begin position="69"/>
        <end position="88"/>
    </location>
</feature>
<protein>
    <recommendedName>
        <fullName evidence="2">Endonuclease/exonuclease/phosphatase domain-containing protein</fullName>
    </recommendedName>
</protein>
<keyword evidence="1" id="KW-0812">Transmembrane</keyword>
<dbReference type="GO" id="GO:0006506">
    <property type="term" value="P:GPI anchor biosynthetic process"/>
    <property type="evidence" value="ECO:0007669"/>
    <property type="project" value="TreeGrafter"/>
</dbReference>
<dbReference type="CDD" id="cd09084">
    <property type="entry name" value="EEP-2"/>
    <property type="match status" value="1"/>
</dbReference>
<accession>A0A212J6D5</accession>
<feature type="transmembrane region" description="Helical" evidence="1">
    <location>
        <begin position="12"/>
        <end position="34"/>
    </location>
</feature>
<dbReference type="InterPro" id="IPR036691">
    <property type="entry name" value="Endo/exonu/phosph_ase_sf"/>
</dbReference>
<keyword evidence="1" id="KW-0472">Membrane</keyword>
<dbReference type="SUPFAM" id="SSF56219">
    <property type="entry name" value="DNase I-like"/>
    <property type="match status" value="1"/>
</dbReference>
<gene>
    <name evidence="3" type="ORF">KL86DYS2_10827</name>
</gene>
<dbReference type="PANTHER" id="PTHR14859">
    <property type="entry name" value="CALCOFLUOR WHITE HYPERSENSITIVE PROTEIN PRECURSOR"/>
    <property type="match status" value="1"/>
</dbReference>
<dbReference type="InterPro" id="IPR051916">
    <property type="entry name" value="GPI-anchor_lipid_remodeler"/>
</dbReference>